<organism evidence="1 2">
    <name type="scientific">Janthinobacterium svalbardensis</name>
    <dbReference type="NCBI Taxonomy" id="368607"/>
    <lineage>
        <taxon>Bacteria</taxon>
        <taxon>Pseudomonadati</taxon>
        <taxon>Pseudomonadota</taxon>
        <taxon>Betaproteobacteria</taxon>
        <taxon>Burkholderiales</taxon>
        <taxon>Oxalobacteraceae</taxon>
        <taxon>Janthinobacterium</taxon>
    </lineage>
</organism>
<proteinExistence type="predicted"/>
<gene>
    <name evidence="1" type="ORF">CNX70_04830</name>
</gene>
<dbReference type="EMBL" id="CP023422">
    <property type="protein sequence ID" value="ATD59586.1"/>
    <property type="molecule type" value="Genomic_DNA"/>
</dbReference>
<keyword evidence="2" id="KW-1185">Reference proteome</keyword>
<name>A0A290WSI1_9BURK</name>
<sequence>MLMLVHENISMAHSACIYAVFFRNLQVSLQSLGPEGATNATIDPLLITRGRDFATMQPTARSHTG</sequence>
<dbReference type="Proteomes" id="UP000218437">
    <property type="component" value="Chromosome"/>
</dbReference>
<accession>A0A290WSI1</accession>
<protein>
    <submittedName>
        <fullName evidence="1">Uncharacterized protein</fullName>
    </submittedName>
</protein>
<evidence type="ECO:0000313" key="1">
    <source>
        <dbReference type="EMBL" id="ATD59586.1"/>
    </source>
</evidence>
<dbReference type="AlphaFoldDB" id="A0A290WSI1"/>
<reference evidence="1 2" key="1">
    <citation type="submission" date="2017-09" db="EMBL/GenBank/DDBJ databases">
        <title>Complete genome sequence of Janthinobacterium svalbardensis PAMC 27463.</title>
        <authorList>
            <person name="Cho Y.-J."/>
            <person name="Cho A."/>
            <person name="Kim O.-S."/>
            <person name="Lee J.-I."/>
        </authorList>
    </citation>
    <scope>NUCLEOTIDE SEQUENCE [LARGE SCALE GENOMIC DNA]</scope>
    <source>
        <strain evidence="1 2">PAMC 27463</strain>
    </source>
</reference>
<evidence type="ECO:0000313" key="2">
    <source>
        <dbReference type="Proteomes" id="UP000218437"/>
    </source>
</evidence>
<dbReference type="KEGG" id="jsv:CNX70_04830"/>